<dbReference type="PANTHER" id="PTHR46401">
    <property type="entry name" value="GLYCOSYLTRANSFERASE WBBK-RELATED"/>
    <property type="match status" value="1"/>
</dbReference>
<dbReference type="SUPFAM" id="SSF53756">
    <property type="entry name" value="UDP-Glycosyltransferase/glycogen phosphorylase"/>
    <property type="match status" value="1"/>
</dbReference>
<dbReference type="InterPro" id="IPR001296">
    <property type="entry name" value="Glyco_trans_1"/>
</dbReference>
<protein>
    <recommendedName>
        <fullName evidence="6">Group 1 glycosyl transferase</fullName>
    </recommendedName>
</protein>
<sequence length="366" mass="41691">MKVVFLCKRQYMQKDVIDDRYARLYEIPNQLAQLGHKVDGICLSYRKRQPGWFQHVQQNDAVLEWYSFNLGLLIIPGIWRYLKATTKLIDSSKPDVLIGSSDCLHAVITAYLARKFKIPYFLDLYDNYESFGLAKIPGLLPLYRLAIKNANGICCVSEPLSDYIRQHYGHNNVITLESTIGGSDFQPLDKQTCRQRFKLPVDARIIGVAGSLNRKRGIALLYESFLQLAAQDTNLHLALAGPADQHSPIPDQPRIHYLGLLPHSEIVAFYNALDLAVVCMRDTDFGRYAFPQKTYEILACQTPILTARLGALEQTFKDYPQCLYEPDNAIDLQNKITALLNNPCTIDIPVPTWSEQAQRLARWLQK</sequence>
<keyword evidence="1" id="KW-0808">Transferase</keyword>
<evidence type="ECO:0000259" key="3">
    <source>
        <dbReference type="Pfam" id="PF13579"/>
    </source>
</evidence>
<gene>
    <name evidence="4" type="ORF">A1359_10480</name>
</gene>
<dbReference type="InterPro" id="IPR028098">
    <property type="entry name" value="Glyco_trans_4-like_N"/>
</dbReference>
<evidence type="ECO:0008006" key="6">
    <source>
        <dbReference type="Google" id="ProtNLM"/>
    </source>
</evidence>
<dbReference type="PANTHER" id="PTHR46401:SF2">
    <property type="entry name" value="GLYCOSYLTRANSFERASE WBBK-RELATED"/>
    <property type="match status" value="1"/>
</dbReference>
<dbReference type="Pfam" id="PF13579">
    <property type="entry name" value="Glyco_trans_4_4"/>
    <property type="match status" value="1"/>
</dbReference>
<dbReference type="RefSeq" id="WP_066982991.1">
    <property type="nucleotide sequence ID" value="NZ_LUUI01000109.1"/>
</dbReference>
<dbReference type="OrthoDB" id="258796at2"/>
<evidence type="ECO:0000313" key="5">
    <source>
        <dbReference type="Proteomes" id="UP000078476"/>
    </source>
</evidence>
<keyword evidence="5" id="KW-1185">Reference proteome</keyword>
<proteinExistence type="predicted"/>
<name>A0A177N9D0_9GAMM</name>
<dbReference type="STRING" id="980561.A1359_10480"/>
<dbReference type="Gene3D" id="3.40.50.2000">
    <property type="entry name" value="Glycogen Phosphorylase B"/>
    <property type="match status" value="2"/>
</dbReference>
<accession>A0A177N9D0</accession>
<dbReference type="AlphaFoldDB" id="A0A177N9D0"/>
<feature type="domain" description="Glycosyl transferase family 1" evidence="2">
    <location>
        <begin position="190"/>
        <end position="343"/>
    </location>
</feature>
<dbReference type="Proteomes" id="UP000078476">
    <property type="component" value="Unassembled WGS sequence"/>
</dbReference>
<reference evidence="4 5" key="1">
    <citation type="submission" date="2016-03" db="EMBL/GenBank/DDBJ databases">
        <authorList>
            <person name="Ploux O."/>
        </authorList>
    </citation>
    <scope>NUCLEOTIDE SEQUENCE [LARGE SCALE GENOMIC DNA]</scope>
    <source>
        <strain evidence="4 5">R-45370</strain>
    </source>
</reference>
<evidence type="ECO:0000313" key="4">
    <source>
        <dbReference type="EMBL" id="OAI14492.1"/>
    </source>
</evidence>
<dbReference type="Pfam" id="PF00534">
    <property type="entry name" value="Glycos_transf_1"/>
    <property type="match status" value="1"/>
</dbReference>
<dbReference type="GO" id="GO:0016757">
    <property type="term" value="F:glycosyltransferase activity"/>
    <property type="evidence" value="ECO:0007669"/>
    <property type="project" value="InterPro"/>
</dbReference>
<dbReference type="EMBL" id="LUUI01000109">
    <property type="protein sequence ID" value="OAI14492.1"/>
    <property type="molecule type" value="Genomic_DNA"/>
</dbReference>
<dbReference type="GO" id="GO:0009103">
    <property type="term" value="P:lipopolysaccharide biosynthetic process"/>
    <property type="evidence" value="ECO:0007669"/>
    <property type="project" value="TreeGrafter"/>
</dbReference>
<evidence type="ECO:0000259" key="2">
    <source>
        <dbReference type="Pfam" id="PF00534"/>
    </source>
</evidence>
<evidence type="ECO:0000256" key="1">
    <source>
        <dbReference type="ARBA" id="ARBA00022679"/>
    </source>
</evidence>
<feature type="domain" description="Glycosyltransferase subfamily 4-like N-terminal" evidence="3">
    <location>
        <begin position="25"/>
        <end position="172"/>
    </location>
</feature>
<organism evidence="4 5">
    <name type="scientific">Methylomonas lenta</name>
    <dbReference type="NCBI Taxonomy" id="980561"/>
    <lineage>
        <taxon>Bacteria</taxon>
        <taxon>Pseudomonadati</taxon>
        <taxon>Pseudomonadota</taxon>
        <taxon>Gammaproteobacteria</taxon>
        <taxon>Methylococcales</taxon>
        <taxon>Methylococcaceae</taxon>
        <taxon>Methylomonas</taxon>
    </lineage>
</organism>
<comment type="caution">
    <text evidence="4">The sequence shown here is derived from an EMBL/GenBank/DDBJ whole genome shotgun (WGS) entry which is preliminary data.</text>
</comment>